<organism evidence="3 4">
    <name type="scientific">Phaeosphaeria nodorum (strain SN15 / ATCC MYA-4574 / FGSC 10173)</name>
    <name type="common">Glume blotch fungus</name>
    <name type="synonym">Parastagonospora nodorum</name>
    <dbReference type="NCBI Taxonomy" id="321614"/>
    <lineage>
        <taxon>Eukaryota</taxon>
        <taxon>Fungi</taxon>
        <taxon>Dikarya</taxon>
        <taxon>Ascomycota</taxon>
        <taxon>Pezizomycotina</taxon>
        <taxon>Dothideomycetes</taxon>
        <taxon>Pleosporomycetidae</taxon>
        <taxon>Pleosporales</taxon>
        <taxon>Pleosporineae</taxon>
        <taxon>Phaeosphaeriaceae</taxon>
        <taxon>Parastagonospora</taxon>
    </lineage>
</organism>
<feature type="transmembrane region" description="Helical" evidence="1">
    <location>
        <begin position="233"/>
        <end position="256"/>
    </location>
</feature>
<dbReference type="RefSeq" id="XP_001795465.1">
    <property type="nucleotide sequence ID" value="XM_001795413.1"/>
</dbReference>
<accession>Q0UT61</accession>
<dbReference type="KEGG" id="pno:SNOG_05053"/>
<feature type="transmembrane region" description="Helical" evidence="1">
    <location>
        <begin position="263"/>
        <end position="281"/>
    </location>
</feature>
<keyword evidence="1" id="KW-0472">Membrane</keyword>
<dbReference type="InterPro" id="IPR046529">
    <property type="entry name" value="DUF6594"/>
</dbReference>
<evidence type="ECO:0000313" key="3">
    <source>
        <dbReference type="EMBL" id="EAT87444.1"/>
    </source>
</evidence>
<dbReference type="OMA" id="CGCARFM"/>
<keyword evidence="1" id="KW-0812">Transmembrane</keyword>
<dbReference type="GeneID" id="5972340"/>
<dbReference type="AlphaFoldDB" id="Q0UT61"/>
<feature type="domain" description="DUF6594" evidence="2">
    <location>
        <begin position="14"/>
        <end position="294"/>
    </location>
</feature>
<evidence type="ECO:0000313" key="4">
    <source>
        <dbReference type="Proteomes" id="UP000001055"/>
    </source>
</evidence>
<evidence type="ECO:0000259" key="2">
    <source>
        <dbReference type="Pfam" id="PF20237"/>
    </source>
</evidence>
<dbReference type="VEuPathDB" id="FungiDB:JI435_050530"/>
<dbReference type="Pfam" id="PF20237">
    <property type="entry name" value="DUF6594"/>
    <property type="match status" value="1"/>
</dbReference>
<gene>
    <name evidence="3" type="ORF">SNOG_05053</name>
</gene>
<sequence>MLASDPFPKSVIGYPKLARKIDIQPELAIFRRFGALNALNLLYFQAELTDLEEKLTRQQVEDDQDRKGTKAMYAKTWYRLQESEENGDTEQLDLVLRMRELLKKYSEALGQHATALTYSRMADKALIQQRRIHSFHKHATWDLHYMQNYLQTDAMGPLALTGDDAGAWGSVEHRKSHQPDLVALCPRTEMDPFSKWAADSTILNLFKCGCARLIKPSRIHGGVGYEDSTIYRITYWITSVLASLLPIASIAVLYCVHSMPMRLVVIAVFNMLVTLCLVGFTNARRAEVFAVTAA</sequence>
<evidence type="ECO:0000256" key="1">
    <source>
        <dbReference type="SAM" id="Phobius"/>
    </source>
</evidence>
<dbReference type="EMBL" id="CH445331">
    <property type="protein sequence ID" value="EAT87444.1"/>
    <property type="molecule type" value="Genomic_DNA"/>
</dbReference>
<dbReference type="HOGENOM" id="CLU_051118_2_2_1"/>
<dbReference type="InParanoid" id="Q0UT61"/>
<dbReference type="Proteomes" id="UP000001055">
    <property type="component" value="Unassembled WGS sequence"/>
</dbReference>
<protein>
    <recommendedName>
        <fullName evidence="2">DUF6594 domain-containing protein</fullName>
    </recommendedName>
</protein>
<dbReference type="PANTHER" id="PTHR34502:SF5">
    <property type="entry name" value="DUF6594 DOMAIN-CONTAINING PROTEIN"/>
    <property type="match status" value="1"/>
</dbReference>
<name>Q0UT61_PHANO</name>
<keyword evidence="1" id="KW-1133">Transmembrane helix</keyword>
<reference evidence="4" key="1">
    <citation type="journal article" date="2007" name="Plant Cell">
        <title>Dothideomycete-plant interactions illuminated by genome sequencing and EST analysis of the wheat pathogen Stagonospora nodorum.</title>
        <authorList>
            <person name="Hane J.K."/>
            <person name="Lowe R.G."/>
            <person name="Solomon P.S."/>
            <person name="Tan K.C."/>
            <person name="Schoch C.L."/>
            <person name="Spatafora J.W."/>
            <person name="Crous P.W."/>
            <person name="Kodira C."/>
            <person name="Birren B.W."/>
            <person name="Galagan J.E."/>
            <person name="Torriani S.F."/>
            <person name="McDonald B.A."/>
            <person name="Oliver R.P."/>
        </authorList>
    </citation>
    <scope>NUCLEOTIDE SEQUENCE [LARGE SCALE GENOMIC DNA]</scope>
    <source>
        <strain evidence="4">SN15 / ATCC MYA-4574 / FGSC 10173</strain>
    </source>
</reference>
<proteinExistence type="predicted"/>
<dbReference type="PANTHER" id="PTHR34502">
    <property type="entry name" value="DUF6594 DOMAIN-CONTAINING PROTEIN-RELATED"/>
    <property type="match status" value="1"/>
</dbReference>
<dbReference type="eggNOG" id="ENOG502SQ2Y">
    <property type="taxonomic scope" value="Eukaryota"/>
</dbReference>